<dbReference type="InterPro" id="IPR003593">
    <property type="entry name" value="AAA+_ATPase"/>
</dbReference>
<dbReference type="Gene3D" id="1.10.8.60">
    <property type="match status" value="1"/>
</dbReference>
<dbReference type="InterPro" id="IPR051314">
    <property type="entry name" value="AAA_ATPase_RarA/MGS1/WRNIP1"/>
</dbReference>
<keyword evidence="6" id="KW-1185">Reference proteome</keyword>
<dbReference type="InterPro" id="IPR008921">
    <property type="entry name" value="DNA_pol3_clamp-load_cplx_C"/>
</dbReference>
<gene>
    <name evidence="5" type="ordered locus">RUM_00320</name>
</gene>
<dbReference type="SUPFAM" id="SSF52540">
    <property type="entry name" value="P-loop containing nucleoside triphosphate hydrolases"/>
    <property type="match status" value="1"/>
</dbReference>
<dbReference type="InterPro" id="IPR003959">
    <property type="entry name" value="ATPase_AAA_core"/>
</dbReference>
<proteinExistence type="inferred from homology"/>
<accession>D4L9L5</accession>
<evidence type="ECO:0000256" key="3">
    <source>
        <dbReference type="ARBA" id="ARBA00022840"/>
    </source>
</evidence>
<dbReference type="GeneID" id="83154891"/>
<keyword evidence="2" id="KW-0547">Nucleotide-binding</keyword>
<organism evidence="5 6">
    <name type="scientific">Ruminococcus champanellensis (strain DSM 18848 / JCM 17042 / KCTC 15320 / 18P13)</name>
    <dbReference type="NCBI Taxonomy" id="213810"/>
    <lineage>
        <taxon>Bacteria</taxon>
        <taxon>Bacillati</taxon>
        <taxon>Bacillota</taxon>
        <taxon>Clostridia</taxon>
        <taxon>Eubacteriales</taxon>
        <taxon>Oscillospiraceae</taxon>
        <taxon>Ruminococcus</taxon>
    </lineage>
</organism>
<dbReference type="GO" id="GO:0008047">
    <property type="term" value="F:enzyme activator activity"/>
    <property type="evidence" value="ECO:0007669"/>
    <property type="project" value="TreeGrafter"/>
</dbReference>
<dbReference type="KEGG" id="rch:RUM_00320"/>
<keyword evidence="3" id="KW-0067">ATP-binding</keyword>
<dbReference type="GO" id="GO:0005524">
    <property type="term" value="F:ATP binding"/>
    <property type="evidence" value="ECO:0007669"/>
    <property type="project" value="UniProtKB-KW"/>
</dbReference>
<dbReference type="GO" id="GO:0016887">
    <property type="term" value="F:ATP hydrolysis activity"/>
    <property type="evidence" value="ECO:0007669"/>
    <property type="project" value="InterPro"/>
</dbReference>
<dbReference type="OrthoDB" id="9778364at2"/>
<dbReference type="PATRIC" id="fig|213810.4.peg.134"/>
<dbReference type="GO" id="GO:0006261">
    <property type="term" value="P:DNA-templated DNA replication"/>
    <property type="evidence" value="ECO:0007669"/>
    <property type="project" value="TreeGrafter"/>
</dbReference>
<dbReference type="GO" id="GO:0003677">
    <property type="term" value="F:DNA binding"/>
    <property type="evidence" value="ECO:0007669"/>
    <property type="project" value="InterPro"/>
</dbReference>
<dbReference type="Pfam" id="PF00004">
    <property type="entry name" value="AAA"/>
    <property type="match status" value="1"/>
</dbReference>
<dbReference type="PANTHER" id="PTHR13779:SF7">
    <property type="entry name" value="ATPASE WRNIP1"/>
    <property type="match status" value="1"/>
</dbReference>
<reference evidence="5" key="1">
    <citation type="submission" date="2010-03" db="EMBL/GenBank/DDBJ databases">
        <title>The genome sequence of Ruminococcus sp. 18P13.</title>
        <authorList>
            <consortium name="metaHIT consortium -- http://www.metahit.eu/"/>
            <person name="Pajon A."/>
            <person name="Turner K."/>
            <person name="Parkhill J."/>
            <person name="Bernalier A."/>
        </authorList>
    </citation>
    <scope>NUCLEOTIDE SEQUENCE [LARGE SCALE GENOMIC DNA]</scope>
    <source>
        <strain evidence="5">Type strain: 18P13</strain>
    </source>
</reference>
<dbReference type="GO" id="GO:0000731">
    <property type="term" value="P:DNA synthesis involved in DNA repair"/>
    <property type="evidence" value="ECO:0007669"/>
    <property type="project" value="TreeGrafter"/>
</dbReference>
<dbReference type="SMART" id="SM00382">
    <property type="entry name" value="AAA"/>
    <property type="match status" value="1"/>
</dbReference>
<dbReference type="BioCyc" id="RCHA213810:RUM_RS00130-MONOMER"/>
<evidence type="ECO:0000256" key="2">
    <source>
        <dbReference type="ARBA" id="ARBA00022741"/>
    </source>
</evidence>
<evidence type="ECO:0000313" key="5">
    <source>
        <dbReference type="EMBL" id="CBL16310.1"/>
    </source>
</evidence>
<dbReference type="InterPro" id="IPR021886">
    <property type="entry name" value="MgsA_C"/>
</dbReference>
<dbReference type="RefSeq" id="WP_015557218.1">
    <property type="nucleotide sequence ID" value="NC_021039.1"/>
</dbReference>
<dbReference type="HOGENOM" id="CLU_017985_1_2_9"/>
<dbReference type="Proteomes" id="UP000007054">
    <property type="component" value="Chromosome"/>
</dbReference>
<dbReference type="GO" id="GO:0017116">
    <property type="term" value="F:single-stranded DNA helicase activity"/>
    <property type="evidence" value="ECO:0007669"/>
    <property type="project" value="TreeGrafter"/>
</dbReference>
<dbReference type="Pfam" id="PF16193">
    <property type="entry name" value="AAA_assoc_2"/>
    <property type="match status" value="1"/>
</dbReference>
<dbReference type="CDD" id="cd00009">
    <property type="entry name" value="AAA"/>
    <property type="match status" value="1"/>
</dbReference>
<dbReference type="InterPro" id="IPR032423">
    <property type="entry name" value="AAA_assoc_2"/>
</dbReference>
<dbReference type="AlphaFoldDB" id="D4L9L5"/>
<reference evidence="5" key="2">
    <citation type="submission" date="2010-03" db="EMBL/GenBank/DDBJ databases">
        <authorList>
            <person name="Pajon A."/>
        </authorList>
    </citation>
    <scope>NUCLEOTIDE SEQUENCE</scope>
    <source>
        <strain evidence="5">Type strain: 18P13</strain>
    </source>
</reference>
<dbReference type="Gene3D" id="1.20.272.10">
    <property type="match status" value="1"/>
</dbReference>
<comment type="similarity">
    <text evidence="1">Belongs to the AAA ATPase family. RarA/MGS1/WRNIP1 subfamily.</text>
</comment>
<dbReference type="SUPFAM" id="SSF48019">
    <property type="entry name" value="post-AAA+ oligomerization domain-like"/>
    <property type="match status" value="1"/>
</dbReference>
<dbReference type="CDD" id="cd18139">
    <property type="entry name" value="HLD_clamp_RarA"/>
    <property type="match status" value="1"/>
</dbReference>
<dbReference type="FunFam" id="1.20.272.10:FF:000001">
    <property type="entry name" value="Putative AAA family ATPase"/>
    <property type="match status" value="1"/>
</dbReference>
<dbReference type="Pfam" id="PF12002">
    <property type="entry name" value="MgsA_C"/>
    <property type="match status" value="1"/>
</dbReference>
<dbReference type="Gene3D" id="3.40.50.300">
    <property type="entry name" value="P-loop containing nucleotide triphosphate hydrolases"/>
    <property type="match status" value="1"/>
</dbReference>
<evidence type="ECO:0000256" key="1">
    <source>
        <dbReference type="ARBA" id="ARBA00008959"/>
    </source>
</evidence>
<evidence type="ECO:0000259" key="4">
    <source>
        <dbReference type="SMART" id="SM00382"/>
    </source>
</evidence>
<protein>
    <submittedName>
        <fullName evidence="5">Recombination protein MgsA</fullName>
    </submittedName>
</protein>
<evidence type="ECO:0000313" key="6">
    <source>
        <dbReference type="Proteomes" id="UP000007054"/>
    </source>
</evidence>
<feature type="domain" description="AAA+ ATPase" evidence="4">
    <location>
        <begin position="37"/>
        <end position="153"/>
    </location>
</feature>
<sequence length="420" mass="46293">MTPLADKIRPTTLDEIVGQPHLLAPGKPLRRILERGQVTNMIFYGPSGVGKTTLARIIASNSNMTLYKLNGTSASVGDIKEIIAQTGTLAGCNGILLYLDEIQYLNKKQQQSLLEYIENGSLTLIASTTENPYFAVFNAIISRSTVFEFKPVTAKELEPAVERAFRLMGQELGADCQPEDGVVSYIASGCGGDVRKAVNTVELSVLASETRDGVMPVTLETVQQLTQRSNMRYDRDGDQHYDLLSALQKSIRGSDENAALHYTARLLEVGDLLSLVRRILVIAAEDVGLAYPQAMPIVKACVDAALQLGLPEARIPIAEAVILLATAPKSNSAYLAIDAAAADLQRGTTCEIPRQLQNKHFDGADAKVRGQHYLYPHDYPNHWVKQQYLPDELKDRVYYQFGQNKQEQAARAYKELIQKK</sequence>
<dbReference type="EMBL" id="FP929052">
    <property type="protein sequence ID" value="CBL16310.1"/>
    <property type="molecule type" value="Genomic_DNA"/>
</dbReference>
<name>D4L9L5_RUMC1</name>
<dbReference type="InterPro" id="IPR027417">
    <property type="entry name" value="P-loop_NTPase"/>
</dbReference>
<dbReference type="PANTHER" id="PTHR13779">
    <property type="entry name" value="WERNER HELICASE-INTERACTING PROTEIN 1 FAMILY MEMBER"/>
    <property type="match status" value="1"/>
</dbReference>
<dbReference type="Gene3D" id="1.10.3710.10">
    <property type="entry name" value="DNA polymerase III clamp loader subunits, C-terminal domain"/>
    <property type="match status" value="1"/>
</dbReference>
<dbReference type="STRING" id="213810.RUM_00320"/>